<keyword evidence="2" id="KW-0732">Signal</keyword>
<dbReference type="PANTHER" id="PTHR37423">
    <property type="entry name" value="SOLUBLE LYTIC MUREIN TRANSGLYCOSYLASE-RELATED"/>
    <property type="match status" value="1"/>
</dbReference>
<dbReference type="InterPro" id="IPR023346">
    <property type="entry name" value="Lysozyme-like_dom_sf"/>
</dbReference>
<keyword evidence="6" id="KW-1185">Reference proteome</keyword>
<dbReference type="Pfam" id="PF01464">
    <property type="entry name" value="SLT"/>
    <property type="match status" value="1"/>
</dbReference>
<proteinExistence type="inferred from homology"/>
<dbReference type="RefSeq" id="WP_205404944.1">
    <property type="nucleotide sequence ID" value="NZ_JAFFTA010000017.1"/>
</dbReference>
<evidence type="ECO:0000313" key="6">
    <source>
        <dbReference type="Proteomes" id="UP000749453"/>
    </source>
</evidence>
<evidence type="ECO:0000259" key="3">
    <source>
        <dbReference type="Pfam" id="PF01464"/>
    </source>
</evidence>
<dbReference type="SUPFAM" id="SSF53955">
    <property type="entry name" value="Lysozyme-like"/>
    <property type="match status" value="1"/>
</dbReference>
<organism evidence="4 7">
    <name type="scientific">Stenotrophomonas lactitubi</name>
    <dbReference type="NCBI Taxonomy" id="2045214"/>
    <lineage>
        <taxon>Bacteria</taxon>
        <taxon>Pseudomonadati</taxon>
        <taxon>Pseudomonadota</taxon>
        <taxon>Gammaproteobacteria</taxon>
        <taxon>Lysobacterales</taxon>
        <taxon>Lysobacteraceae</taxon>
        <taxon>Stenotrophomonas</taxon>
    </lineage>
</organism>
<dbReference type="PANTHER" id="PTHR37423:SF2">
    <property type="entry name" value="MEMBRANE-BOUND LYTIC MUREIN TRANSGLYCOSYLASE C"/>
    <property type="match status" value="1"/>
</dbReference>
<sequence length="230" mass="25193">MSRRGYPDRALRLLTAVVLTVLAALAIGSCRSAQAAEPKRTTVRVAPASALYRHRVEQAAARAWGVHGSPARLAAQLHQESGFRADARSPVGAQGIAQFMPKTATWIATVFPKDLTAFDPWNAQQAILAAALYDRWLLDRVAVYGGGTMSECSRWAFTFRAYNGGEKALNRERSLAYAAGADSNDWHQVAKFRARADWAHRENIGYPRRILLVLEPAYIAAGWPGSSPCQ</sequence>
<dbReference type="EMBL" id="JAFFTA010000017">
    <property type="protein sequence ID" value="MBM9913996.1"/>
    <property type="molecule type" value="Genomic_DNA"/>
</dbReference>
<dbReference type="CDD" id="cd00254">
    <property type="entry name" value="LT-like"/>
    <property type="match status" value="1"/>
</dbReference>
<gene>
    <name evidence="4" type="ORF">JJW18_10965</name>
    <name evidence="5" type="ORF">JJW19_00215</name>
</gene>
<evidence type="ECO:0000313" key="5">
    <source>
        <dbReference type="EMBL" id="MBM9936554.1"/>
    </source>
</evidence>
<feature type="domain" description="Transglycosylase SLT" evidence="3">
    <location>
        <begin position="68"/>
        <end position="180"/>
    </location>
</feature>
<accession>A0AAW4GJ90</accession>
<dbReference type="Proteomes" id="UP000749453">
    <property type="component" value="Unassembled WGS sequence"/>
</dbReference>
<evidence type="ECO:0000313" key="7">
    <source>
        <dbReference type="Proteomes" id="UP000784064"/>
    </source>
</evidence>
<reference evidence="6" key="1">
    <citation type="submission" date="2021-01" db="EMBL/GenBank/DDBJ databases">
        <title>Stenotrophomonas maltophilia.</title>
        <authorList>
            <person name="Yu Y."/>
        </authorList>
    </citation>
    <scope>NUCLEOTIDE SEQUENCE [LARGE SCALE GENOMIC DNA]</scope>
    <source>
        <strain evidence="6">As-6</strain>
    </source>
</reference>
<dbReference type="Gene3D" id="1.10.530.10">
    <property type="match status" value="1"/>
</dbReference>
<evidence type="ECO:0000256" key="2">
    <source>
        <dbReference type="SAM" id="SignalP"/>
    </source>
</evidence>
<comment type="caution">
    <text evidence="4">The sequence shown here is derived from an EMBL/GenBank/DDBJ whole genome shotgun (WGS) entry which is preliminary data.</text>
</comment>
<dbReference type="Proteomes" id="UP000784064">
    <property type="component" value="Unassembled WGS sequence"/>
</dbReference>
<dbReference type="AlphaFoldDB" id="A0AAW4GJ90"/>
<reference evidence="4" key="2">
    <citation type="submission" date="2021-01" db="EMBL/GenBank/DDBJ databases">
        <authorList>
            <person name="Yu Y."/>
        </authorList>
    </citation>
    <scope>NUCLEOTIDE SEQUENCE</scope>
    <source>
        <strain evidence="4">As-5</strain>
        <strain evidence="5">As-6</strain>
    </source>
</reference>
<name>A0AAW4GJ90_9GAMM</name>
<evidence type="ECO:0000313" key="4">
    <source>
        <dbReference type="EMBL" id="MBM9913996.1"/>
    </source>
</evidence>
<dbReference type="EMBL" id="JAFFTB010000001">
    <property type="protein sequence ID" value="MBM9936554.1"/>
    <property type="molecule type" value="Genomic_DNA"/>
</dbReference>
<evidence type="ECO:0000256" key="1">
    <source>
        <dbReference type="ARBA" id="ARBA00007734"/>
    </source>
</evidence>
<feature type="signal peptide" evidence="2">
    <location>
        <begin position="1"/>
        <end position="35"/>
    </location>
</feature>
<dbReference type="InterPro" id="IPR008258">
    <property type="entry name" value="Transglycosylase_SLT_dom_1"/>
</dbReference>
<dbReference type="PROSITE" id="PS51257">
    <property type="entry name" value="PROKAR_LIPOPROTEIN"/>
    <property type="match status" value="1"/>
</dbReference>
<feature type="chain" id="PRO_5043834416" evidence="2">
    <location>
        <begin position="36"/>
        <end position="230"/>
    </location>
</feature>
<protein>
    <submittedName>
        <fullName evidence="4">Lytic transglycosylase domain-containing protein</fullName>
    </submittedName>
</protein>
<comment type="similarity">
    <text evidence="1">Belongs to the transglycosylase Slt family.</text>
</comment>